<accession>X1LT62</accession>
<gene>
    <name evidence="1" type="ORF">S06H3_37313</name>
</gene>
<reference evidence="1" key="1">
    <citation type="journal article" date="2014" name="Front. Microbiol.">
        <title>High frequency of phylogenetically diverse reductive dehalogenase-homologous genes in deep subseafloor sedimentary metagenomes.</title>
        <authorList>
            <person name="Kawai M."/>
            <person name="Futagami T."/>
            <person name="Toyoda A."/>
            <person name="Takaki Y."/>
            <person name="Nishi S."/>
            <person name="Hori S."/>
            <person name="Arai W."/>
            <person name="Tsubouchi T."/>
            <person name="Morono Y."/>
            <person name="Uchiyama I."/>
            <person name="Ito T."/>
            <person name="Fujiyama A."/>
            <person name="Inagaki F."/>
            <person name="Takami H."/>
        </authorList>
    </citation>
    <scope>NUCLEOTIDE SEQUENCE</scope>
    <source>
        <strain evidence="1">Expedition CK06-06</strain>
    </source>
</reference>
<dbReference type="EMBL" id="BARV01022660">
    <property type="protein sequence ID" value="GAI22547.1"/>
    <property type="molecule type" value="Genomic_DNA"/>
</dbReference>
<organism evidence="1">
    <name type="scientific">marine sediment metagenome</name>
    <dbReference type="NCBI Taxonomy" id="412755"/>
    <lineage>
        <taxon>unclassified sequences</taxon>
        <taxon>metagenomes</taxon>
        <taxon>ecological metagenomes</taxon>
    </lineage>
</organism>
<comment type="caution">
    <text evidence="1">The sequence shown here is derived from an EMBL/GenBank/DDBJ whole genome shotgun (WGS) entry which is preliminary data.</text>
</comment>
<name>X1LT62_9ZZZZ</name>
<proteinExistence type="predicted"/>
<dbReference type="AlphaFoldDB" id="X1LT62"/>
<sequence length="169" mass="19008">MPTILKGEALPKEDKPLYKLSIEKGSNDCWADANPRGPFLLPPIPKENYINTSYPEEKVVIISRPAYDIDEEYRTASKSVIFLTFFTSCDCRLRKPLPIVIEGGVNPDIILIGNEELNKYGAGPSKEEALKDFEDFVIADYRALSESSPEDLTEDARELLALYASYIEL</sequence>
<evidence type="ECO:0000313" key="1">
    <source>
        <dbReference type="EMBL" id="GAI22547.1"/>
    </source>
</evidence>
<protein>
    <submittedName>
        <fullName evidence="1">Uncharacterized protein</fullName>
    </submittedName>
</protein>